<dbReference type="AlphaFoldDB" id="A0A1E5RLJ4"/>
<dbReference type="GO" id="GO:0005829">
    <property type="term" value="C:cytosol"/>
    <property type="evidence" value="ECO:0007669"/>
    <property type="project" value="TreeGrafter"/>
</dbReference>
<accession>A0A1E5RLJ4</accession>
<feature type="region of interest" description="Disordered" evidence="11">
    <location>
        <begin position="204"/>
        <end position="237"/>
    </location>
</feature>
<dbReference type="PANTHER" id="PTHR43097:SF4">
    <property type="entry name" value="GLUTAMINE--TRNA LIGASE"/>
    <property type="match status" value="1"/>
</dbReference>
<reference evidence="18" key="1">
    <citation type="journal article" date="2016" name="Genome Announc.">
        <title>Genome sequences of three species of Hanseniaspora isolated from spontaneous wine fermentations.</title>
        <authorList>
            <person name="Sternes P.R."/>
            <person name="Lee D."/>
            <person name="Kutyna D.R."/>
            <person name="Borneman A.R."/>
        </authorList>
    </citation>
    <scope>NUCLEOTIDE SEQUENCE [LARGE SCALE GENOMIC DNA]</scope>
    <source>
        <strain evidence="18">AWRI3578</strain>
    </source>
</reference>
<dbReference type="Gene3D" id="2.40.240.10">
    <property type="entry name" value="Ribosomal Protein L25, Chain P"/>
    <property type="match status" value="2"/>
</dbReference>
<dbReference type="EMBL" id="LPNL01000004">
    <property type="protein sequence ID" value="OEJ87800.1"/>
    <property type="molecule type" value="Genomic_DNA"/>
</dbReference>
<dbReference type="EC" id="6.1.1.18" evidence="2"/>
<keyword evidence="18" id="KW-1185">Reference proteome</keyword>
<dbReference type="Pfam" id="PF04557">
    <property type="entry name" value="tRNA_synt_1c_R2"/>
    <property type="match status" value="1"/>
</dbReference>
<keyword evidence="6 10" id="KW-0648">Protein biosynthesis</keyword>
<keyword evidence="4 10" id="KW-0547">Nucleotide-binding</keyword>
<organism evidence="17 18">
    <name type="scientific">Hanseniaspora opuntiae</name>
    <dbReference type="NCBI Taxonomy" id="211096"/>
    <lineage>
        <taxon>Eukaryota</taxon>
        <taxon>Fungi</taxon>
        <taxon>Dikarya</taxon>
        <taxon>Ascomycota</taxon>
        <taxon>Saccharomycotina</taxon>
        <taxon>Saccharomycetes</taxon>
        <taxon>Saccharomycodales</taxon>
        <taxon>Saccharomycodaceae</taxon>
        <taxon>Hanseniaspora</taxon>
    </lineage>
</organism>
<feature type="compositionally biased region" description="Basic and acidic residues" evidence="11">
    <location>
        <begin position="222"/>
        <end position="237"/>
    </location>
</feature>
<dbReference type="InterPro" id="IPR020058">
    <property type="entry name" value="Glu/Gln-tRNA-synth_Ib_cat-dom"/>
</dbReference>
<dbReference type="Pfam" id="PF00749">
    <property type="entry name" value="tRNA-synt_1c"/>
    <property type="match status" value="1"/>
</dbReference>
<dbReference type="GO" id="GO:0004819">
    <property type="term" value="F:glutamine-tRNA ligase activity"/>
    <property type="evidence" value="ECO:0007669"/>
    <property type="project" value="UniProtKB-EC"/>
</dbReference>
<keyword evidence="7 10" id="KW-0030">Aminoacyl-tRNA synthetase</keyword>
<evidence type="ECO:0000259" key="15">
    <source>
        <dbReference type="Pfam" id="PF04558"/>
    </source>
</evidence>
<sequence>MSAVEEITKKLAEIGFEDVKLKELSKNAKLLNILQPLLSLVDKEGELPKAVRNSIYNLAVLFNKDKEQTLPLELISNKKDLISYILNNYFVTENLNNNNAVTLEEIYLFITNNGNDNGTLKSDEFPKNLEKQAGINLSLSDSDINEKISKYLNETIKDELIEKRYTLAPKIYAEVRKLDDLKFCNFGDLKKIIDAKVAEILGPKDERDAPKPKVKAPKAKKSNNDNKKTNKKEEEENHRNMFTEGFLGDLHKVGENPQLYPETLKKHLDFTKGLVHTRFPPEPNGFLHIGHSKAIMVNFGFAAYNNGHCYLRYDDTNPEAEEQKYFDSILNMVHWLGYKPWKITYSSNYFDQLYQFAIKLIEFNKGYVCKCSGDEIKRNRGVDPVTGQPGGERRACEHRELPISWHLEEFKKMHDGVYQPGEAILRMKQDLQNPSPQMWDLIAYRVLNATHPRTGDKWKIYPTYDFTHCIVDSLENITHSLCTTEFYLSRESYEWLLDQLHLFRTAQREFGRLNITGTIMSKRRIAKLVNSGVVRDWNDPRLFTLESLKRRGFPPSAILSFINTLGVTTSSTNIQASRLETAVRRYLEDTVPRLMLVLDPIEVCIDNLDDDFELDCELPYKQGNDEFGKRTVKFTNKVYIDRTDFSEDADDKSFFRLTANQPVGLLKVPKVLIFKSVEKDADGKITRIHVNYDSESTVKKPKTYIQWVSNKSSIPVKEVRLYNQLFKSENPAALGSDEFLNDINPNSEVILKSALIEDNFKEVVAKSPIVTESLKKLDFYVSETTSASGNERIRFQAMRTGYFCVDYDSTDDEIVLNRIVELKN</sequence>
<dbReference type="FunFam" id="2.40.240.10:FF:000015">
    <property type="entry name" value="Glutaminyl-tRNA synthetase"/>
    <property type="match status" value="1"/>
</dbReference>
<dbReference type="InterPro" id="IPR011035">
    <property type="entry name" value="Ribosomal_bL25/Gln-tRNA_synth"/>
</dbReference>
<dbReference type="Pfam" id="PF03950">
    <property type="entry name" value="tRNA-synt_1c_C"/>
    <property type="match status" value="1"/>
</dbReference>
<dbReference type="InterPro" id="IPR000924">
    <property type="entry name" value="Glu/Gln-tRNA-synth"/>
</dbReference>
<dbReference type="InterPro" id="IPR020056">
    <property type="entry name" value="Rbsml_bL25/Gln-tRNA_synth_N"/>
</dbReference>
<dbReference type="FunFam" id="3.40.50.620:FF:000037">
    <property type="entry name" value="Glutamine--tRNA ligase cytoplasmic"/>
    <property type="match status" value="1"/>
</dbReference>
<dbReference type="Gene3D" id="1.10.10.2420">
    <property type="match status" value="1"/>
</dbReference>
<evidence type="ECO:0000256" key="6">
    <source>
        <dbReference type="ARBA" id="ARBA00022917"/>
    </source>
</evidence>
<dbReference type="FunFam" id="2.40.240.10:FF:000007">
    <property type="entry name" value="Glutamine--tRNA ligase"/>
    <property type="match status" value="1"/>
</dbReference>
<evidence type="ECO:0000256" key="3">
    <source>
        <dbReference type="ARBA" id="ARBA00022598"/>
    </source>
</evidence>
<dbReference type="Gene3D" id="1.10.8.1290">
    <property type="entry name" value="Glutaminyl-tRNA synthetase, non-specific RNA binding region part 1, domain 1"/>
    <property type="match status" value="1"/>
</dbReference>
<feature type="domain" description="Glutamyl/glutaminyl-tRNA synthetase class Ib anti-codon binding" evidence="13">
    <location>
        <begin position="592"/>
        <end position="693"/>
    </location>
</feature>
<feature type="compositionally biased region" description="Basic residues" evidence="11">
    <location>
        <begin position="212"/>
        <end position="221"/>
    </location>
</feature>
<dbReference type="InterPro" id="IPR001412">
    <property type="entry name" value="aa-tRNA-synth_I_CS"/>
</dbReference>
<evidence type="ECO:0000256" key="8">
    <source>
        <dbReference type="ARBA" id="ARBA00030466"/>
    </source>
</evidence>
<dbReference type="InterPro" id="IPR049437">
    <property type="entry name" value="tRNA-synt_1c_C2"/>
</dbReference>
<proteinExistence type="inferred from homology"/>
<feature type="domain" description="Glutaminyl-tRNA synthetase class Ib non-specific RNA-binding" evidence="14">
    <location>
        <begin position="190"/>
        <end position="267"/>
    </location>
</feature>
<feature type="domain" description="Glutamyl/glutaminyl-tRNA synthetase class Ib catalytic" evidence="12">
    <location>
        <begin position="275"/>
        <end position="588"/>
    </location>
</feature>
<evidence type="ECO:0000256" key="4">
    <source>
        <dbReference type="ARBA" id="ARBA00022741"/>
    </source>
</evidence>
<dbReference type="InterPro" id="IPR014729">
    <property type="entry name" value="Rossmann-like_a/b/a_fold"/>
</dbReference>
<evidence type="ECO:0000256" key="10">
    <source>
        <dbReference type="RuleBase" id="RU363037"/>
    </source>
</evidence>
<evidence type="ECO:0000259" key="13">
    <source>
        <dbReference type="Pfam" id="PF03950"/>
    </source>
</evidence>
<feature type="domain" description="Glutaminyl-tRNA synthetase class Ib non-specific RNA-binding" evidence="15">
    <location>
        <begin position="5"/>
        <end position="185"/>
    </location>
</feature>
<dbReference type="PANTHER" id="PTHR43097">
    <property type="entry name" value="GLUTAMINE-TRNA LIGASE"/>
    <property type="match status" value="1"/>
</dbReference>
<feature type="domain" description="tRNA synthetases class I (E and Q) anti-codon binding" evidence="16">
    <location>
        <begin position="705"/>
        <end position="763"/>
    </location>
</feature>
<dbReference type="InterPro" id="IPR007638">
    <property type="entry name" value="Gln-tRNA-synth_Ib_RNA-bd_2"/>
</dbReference>
<dbReference type="InterPro" id="IPR020059">
    <property type="entry name" value="Glu/Gln-tRNA-synth_Ib_codon-bd"/>
</dbReference>
<evidence type="ECO:0000256" key="11">
    <source>
        <dbReference type="SAM" id="MobiDB-lite"/>
    </source>
</evidence>
<dbReference type="NCBIfam" id="TIGR00440">
    <property type="entry name" value="glnS"/>
    <property type="match status" value="1"/>
</dbReference>
<dbReference type="GO" id="GO:0005524">
    <property type="term" value="F:ATP binding"/>
    <property type="evidence" value="ECO:0007669"/>
    <property type="project" value="UniProtKB-KW"/>
</dbReference>
<evidence type="ECO:0000256" key="9">
    <source>
        <dbReference type="ARBA" id="ARBA00048270"/>
    </source>
</evidence>
<dbReference type="InterPro" id="IPR042559">
    <property type="entry name" value="Gln-tRNA-synth_Ib_RNA-bd_N_2"/>
</dbReference>
<dbReference type="OrthoDB" id="10250478at2759"/>
<keyword evidence="5 10" id="KW-0067">ATP-binding</keyword>
<evidence type="ECO:0000259" key="12">
    <source>
        <dbReference type="Pfam" id="PF00749"/>
    </source>
</evidence>
<dbReference type="InterPro" id="IPR050132">
    <property type="entry name" value="Gln/Glu-tRNA_Ligase"/>
</dbReference>
<dbReference type="SUPFAM" id="SSF50715">
    <property type="entry name" value="Ribosomal protein L25-like"/>
    <property type="match status" value="1"/>
</dbReference>
<gene>
    <name evidence="17" type="ORF">AWRI3578_g1677</name>
</gene>
<dbReference type="Pfam" id="PF20974">
    <property type="entry name" value="tRNA-synt_1c_C2"/>
    <property type="match status" value="1"/>
</dbReference>
<dbReference type="SUPFAM" id="SSF52374">
    <property type="entry name" value="Nucleotidylyl transferase"/>
    <property type="match status" value="1"/>
</dbReference>
<evidence type="ECO:0000259" key="16">
    <source>
        <dbReference type="Pfam" id="PF20974"/>
    </source>
</evidence>
<evidence type="ECO:0000256" key="2">
    <source>
        <dbReference type="ARBA" id="ARBA00012836"/>
    </source>
</evidence>
<dbReference type="InterPro" id="IPR004514">
    <property type="entry name" value="Gln-tRNA-synth"/>
</dbReference>
<evidence type="ECO:0000313" key="17">
    <source>
        <dbReference type="EMBL" id="OEJ87800.1"/>
    </source>
</evidence>
<dbReference type="GO" id="GO:0006425">
    <property type="term" value="P:glutaminyl-tRNA aminoacylation"/>
    <property type="evidence" value="ECO:0007669"/>
    <property type="project" value="InterPro"/>
</dbReference>
<dbReference type="Proteomes" id="UP000095605">
    <property type="component" value="Unassembled WGS sequence"/>
</dbReference>
<comment type="caution">
    <text evidence="17">The sequence shown here is derived from an EMBL/GenBank/DDBJ whole genome shotgun (WGS) entry which is preliminary data.</text>
</comment>
<dbReference type="InterPro" id="IPR042558">
    <property type="entry name" value="Gln-tRNA-synth_Ib_RNA-bd_N_1"/>
</dbReference>
<evidence type="ECO:0000259" key="14">
    <source>
        <dbReference type="Pfam" id="PF04557"/>
    </source>
</evidence>
<evidence type="ECO:0000256" key="7">
    <source>
        <dbReference type="ARBA" id="ARBA00023146"/>
    </source>
</evidence>
<keyword evidence="3 10" id="KW-0436">Ligase</keyword>
<dbReference type="Pfam" id="PF04558">
    <property type="entry name" value="tRNA_synt_1c_R1"/>
    <property type="match status" value="1"/>
</dbReference>
<name>A0A1E5RLJ4_9ASCO</name>
<dbReference type="PRINTS" id="PR00987">
    <property type="entry name" value="TRNASYNTHGLU"/>
</dbReference>
<evidence type="ECO:0000313" key="18">
    <source>
        <dbReference type="Proteomes" id="UP000095605"/>
    </source>
</evidence>
<dbReference type="InterPro" id="IPR007639">
    <property type="entry name" value="Gln-tRNA-synth_Ib_RNA-bd_N"/>
</dbReference>
<comment type="similarity">
    <text evidence="1 10">Belongs to the class-I aminoacyl-tRNA synthetase family.</text>
</comment>
<dbReference type="PROSITE" id="PS00178">
    <property type="entry name" value="AA_TRNA_LIGASE_I"/>
    <property type="match status" value="1"/>
</dbReference>
<evidence type="ECO:0000256" key="1">
    <source>
        <dbReference type="ARBA" id="ARBA00005594"/>
    </source>
</evidence>
<dbReference type="Gene3D" id="3.40.50.620">
    <property type="entry name" value="HUPs"/>
    <property type="match status" value="1"/>
</dbReference>
<comment type="catalytic activity">
    <reaction evidence="9">
        <text>tRNA(Gln) + L-glutamine + ATP = L-glutaminyl-tRNA(Gln) + AMP + diphosphate</text>
        <dbReference type="Rhea" id="RHEA:20121"/>
        <dbReference type="Rhea" id="RHEA-COMP:9662"/>
        <dbReference type="Rhea" id="RHEA-COMP:9681"/>
        <dbReference type="ChEBI" id="CHEBI:30616"/>
        <dbReference type="ChEBI" id="CHEBI:33019"/>
        <dbReference type="ChEBI" id="CHEBI:58359"/>
        <dbReference type="ChEBI" id="CHEBI:78442"/>
        <dbReference type="ChEBI" id="CHEBI:78521"/>
        <dbReference type="ChEBI" id="CHEBI:456215"/>
        <dbReference type="EC" id="6.1.1.18"/>
    </reaction>
</comment>
<evidence type="ECO:0000256" key="5">
    <source>
        <dbReference type="ARBA" id="ARBA00022840"/>
    </source>
</evidence>
<protein>
    <recommendedName>
        <fullName evidence="2">glutamine--tRNA ligase</fullName>
        <ecNumber evidence="2">6.1.1.18</ecNumber>
    </recommendedName>
    <alternativeName>
        <fullName evidence="8">Glutaminyl-tRNA synthetase</fullName>
    </alternativeName>
</protein>